<feature type="domain" description="DUF5641" evidence="2">
    <location>
        <begin position="105"/>
        <end position="197"/>
    </location>
</feature>
<dbReference type="InterPro" id="IPR040676">
    <property type="entry name" value="DUF5641"/>
</dbReference>
<name>A0A2B4RPQ9_STYPI</name>
<feature type="compositionally biased region" description="Gly residues" evidence="1">
    <location>
        <begin position="228"/>
        <end position="248"/>
    </location>
</feature>
<gene>
    <name evidence="3" type="ORF">AWC38_SpisGene16827</name>
</gene>
<organism evidence="3 4">
    <name type="scientific">Stylophora pistillata</name>
    <name type="common">Smooth cauliflower coral</name>
    <dbReference type="NCBI Taxonomy" id="50429"/>
    <lineage>
        <taxon>Eukaryota</taxon>
        <taxon>Metazoa</taxon>
        <taxon>Cnidaria</taxon>
        <taxon>Anthozoa</taxon>
        <taxon>Hexacorallia</taxon>
        <taxon>Scleractinia</taxon>
        <taxon>Astrocoeniina</taxon>
        <taxon>Pocilloporidae</taxon>
        <taxon>Stylophora</taxon>
    </lineage>
</organism>
<dbReference type="PANTHER" id="PTHR47331:SF1">
    <property type="entry name" value="GAG-LIKE PROTEIN"/>
    <property type="match status" value="1"/>
</dbReference>
<keyword evidence="4" id="KW-1185">Reference proteome</keyword>
<feature type="compositionally biased region" description="Gly residues" evidence="1">
    <location>
        <begin position="305"/>
        <end position="316"/>
    </location>
</feature>
<feature type="compositionally biased region" description="Gly residues" evidence="1">
    <location>
        <begin position="260"/>
        <end position="286"/>
    </location>
</feature>
<dbReference type="OrthoDB" id="5986272at2759"/>
<dbReference type="GO" id="GO:0003676">
    <property type="term" value="F:nucleic acid binding"/>
    <property type="evidence" value="ECO:0007669"/>
    <property type="project" value="InterPro"/>
</dbReference>
<dbReference type="InterPro" id="IPR036397">
    <property type="entry name" value="RNaseH_sf"/>
</dbReference>
<evidence type="ECO:0000256" key="1">
    <source>
        <dbReference type="SAM" id="MobiDB-lite"/>
    </source>
</evidence>
<dbReference type="Gene3D" id="3.30.420.10">
    <property type="entry name" value="Ribonuclease H-like superfamily/Ribonuclease H"/>
    <property type="match status" value="1"/>
</dbReference>
<dbReference type="Proteomes" id="UP000225706">
    <property type="component" value="Unassembled WGS sequence"/>
</dbReference>
<feature type="compositionally biased region" description="Gly residues" evidence="1">
    <location>
        <begin position="204"/>
        <end position="219"/>
    </location>
</feature>
<accession>A0A2B4RPQ9</accession>
<feature type="region of interest" description="Disordered" evidence="1">
    <location>
        <begin position="260"/>
        <end position="316"/>
    </location>
</feature>
<proteinExistence type="predicted"/>
<dbReference type="PANTHER" id="PTHR47331">
    <property type="entry name" value="PHD-TYPE DOMAIN-CONTAINING PROTEIN"/>
    <property type="match status" value="1"/>
</dbReference>
<evidence type="ECO:0000313" key="3">
    <source>
        <dbReference type="EMBL" id="PFX18793.1"/>
    </source>
</evidence>
<dbReference type="STRING" id="50429.A0A2B4RPQ9"/>
<feature type="region of interest" description="Disordered" evidence="1">
    <location>
        <begin position="197"/>
        <end position="248"/>
    </location>
</feature>
<dbReference type="EMBL" id="LSMT01000392">
    <property type="protein sequence ID" value="PFX18793.1"/>
    <property type="molecule type" value="Genomic_DNA"/>
</dbReference>
<reference evidence="4" key="1">
    <citation type="journal article" date="2017" name="bioRxiv">
        <title>Comparative analysis of the genomes of Stylophora pistillata and Acropora digitifera provides evidence for extensive differences between species of corals.</title>
        <authorList>
            <person name="Voolstra C.R."/>
            <person name="Li Y."/>
            <person name="Liew Y.J."/>
            <person name="Baumgarten S."/>
            <person name="Zoccola D."/>
            <person name="Flot J.-F."/>
            <person name="Tambutte S."/>
            <person name="Allemand D."/>
            <person name="Aranda M."/>
        </authorList>
    </citation>
    <scope>NUCLEOTIDE SEQUENCE [LARGE SCALE GENOMIC DNA]</scope>
</reference>
<evidence type="ECO:0000259" key="2">
    <source>
        <dbReference type="Pfam" id="PF18701"/>
    </source>
</evidence>
<sequence>MTSNKGVTWKWNPPDGPHFGGVFESMIKSAKHTIAAVLSDPEVSDEELETIFVGVESLLNSRPLTTVSDDPNDNLVLTQNHFLIGQMGGDFVPESVDSTPFNLRKRWRRVQELTRHVWQRWMREYLPHIGSRPKWFFPVENIQVGDVVVIDPNATRRDWKVGRIEQMYPGPDGLVRVVDVRVKDKVLKRPITRISPLEIQQEGSKGGSGGTNAGGGGGDSTVNSDDGAAGGGGGGHFSGGGGGGGGSGCGGRDGGKGGSAGNIGTHAGGGGQSSCPGGNGGNGGSVGKWPPNQAPHCYDKSASGGNAGSSSSGGGGGDSCGNHYGGGGGGGGLQFGNSNFTTHLSYGGGGGGGGASAFSDDPNTGGKGGSGGGLVYLQLGKLELHGTISAKGNSGQCLNQKAHRSAPGGSGAGGSVVIFTKELIGDPKSKISVSGGAPVKCAFGTGGGGGGGIGRWVVQEGQSTHHS</sequence>
<dbReference type="Pfam" id="PF18701">
    <property type="entry name" value="DUF5641"/>
    <property type="match status" value="1"/>
</dbReference>
<protein>
    <recommendedName>
        <fullName evidence="2">DUF5641 domain-containing protein</fullName>
    </recommendedName>
</protein>
<comment type="caution">
    <text evidence="3">The sequence shown here is derived from an EMBL/GenBank/DDBJ whole genome shotgun (WGS) entry which is preliminary data.</text>
</comment>
<dbReference type="AlphaFoldDB" id="A0A2B4RPQ9"/>
<evidence type="ECO:0000313" key="4">
    <source>
        <dbReference type="Proteomes" id="UP000225706"/>
    </source>
</evidence>